<keyword evidence="5" id="KW-0520">NAD</keyword>
<dbReference type="PANTHER" id="PTHR12684:SF2">
    <property type="entry name" value="TRNA 2'-PHOSPHOTRANSFERASE 1"/>
    <property type="match status" value="1"/>
</dbReference>
<dbReference type="EMBL" id="KL197756">
    <property type="protein sequence ID" value="KDQ50749.1"/>
    <property type="molecule type" value="Genomic_DNA"/>
</dbReference>
<dbReference type="EC" id="2.7.1.160" evidence="3"/>
<proteinExistence type="inferred from homology"/>
<dbReference type="Proteomes" id="UP000027265">
    <property type="component" value="Unassembled WGS sequence"/>
</dbReference>
<dbReference type="STRING" id="933084.A0A067P7I1"/>
<keyword evidence="4" id="KW-0808">Transferase</keyword>
<dbReference type="InParanoid" id="A0A067P7I1"/>
<protein>
    <recommendedName>
        <fullName evidence="3">2'-phosphotransferase</fullName>
        <ecNumber evidence="3">2.7.1.160</ecNumber>
    </recommendedName>
</protein>
<evidence type="ECO:0000256" key="1">
    <source>
        <dbReference type="ARBA" id="ARBA00003343"/>
    </source>
</evidence>
<comment type="catalytic activity">
    <reaction evidence="6">
        <text>2'-phospho-[ligated tRNA] + NAD(+) = mature tRNA + ADP-alpha-D-ribose 1'',2''-cyclic phosphate + nicotinamide</text>
        <dbReference type="Rhea" id="RHEA:23324"/>
        <dbReference type="Rhea" id="RHEA-COMP:11106"/>
        <dbReference type="Rhea" id="RHEA-COMP:11107"/>
        <dbReference type="ChEBI" id="CHEBI:17154"/>
        <dbReference type="ChEBI" id="CHEBI:57540"/>
        <dbReference type="ChEBI" id="CHEBI:76596"/>
        <dbReference type="ChEBI" id="CHEBI:82883"/>
        <dbReference type="ChEBI" id="CHEBI:85027"/>
        <dbReference type="EC" id="2.7.1.160"/>
    </reaction>
</comment>
<dbReference type="InterPro" id="IPR042080">
    <property type="entry name" value="RNA_2'-PTrans_N"/>
</dbReference>
<sequence>MKPSSTEKASALRGQLRDSPEVRISKTLSWVLRHGAKSQGLAMRPDGYVRVAELLALPKLRTLDFPNLERIVQYNDKKRYNLVHESDPMNPFAEPVWWIRANQGHSMKNVELECPPIKSVSDIPTGVAVHGTNIKAWESISQKGLSKMKRNHIHLAQGVPGSGVISGMRKSSQILIYINVQKALAAGYEFSISDNGVVLTPGNKHGFLPPEFFSRVEKVQGEMRIPLPGWEGESGPVPPLAEVEWEPELLKTTESEGPCVEDDTSSEDQPVGGQNSASATKEGGVETSDDGVALAKDGEKLSL</sequence>
<dbReference type="InterPro" id="IPR002745">
    <property type="entry name" value="Ptrans_KptA/Tpt1"/>
</dbReference>
<reference evidence="9" key="1">
    <citation type="journal article" date="2014" name="Proc. Natl. Acad. Sci. U.S.A.">
        <title>Extensive sampling of basidiomycete genomes demonstrates inadequacy of the white-rot/brown-rot paradigm for wood decay fungi.</title>
        <authorList>
            <person name="Riley R."/>
            <person name="Salamov A.A."/>
            <person name="Brown D.W."/>
            <person name="Nagy L.G."/>
            <person name="Floudas D."/>
            <person name="Held B.W."/>
            <person name="Levasseur A."/>
            <person name="Lombard V."/>
            <person name="Morin E."/>
            <person name="Otillar R."/>
            <person name="Lindquist E.A."/>
            <person name="Sun H."/>
            <person name="LaButti K.M."/>
            <person name="Schmutz J."/>
            <person name="Jabbour D."/>
            <person name="Luo H."/>
            <person name="Baker S.E."/>
            <person name="Pisabarro A.G."/>
            <person name="Walton J.D."/>
            <person name="Blanchette R.A."/>
            <person name="Henrissat B."/>
            <person name="Martin F."/>
            <person name="Cullen D."/>
            <person name="Hibbett D.S."/>
            <person name="Grigoriev I.V."/>
        </authorList>
    </citation>
    <scope>NUCLEOTIDE SEQUENCE [LARGE SCALE GENOMIC DNA]</scope>
    <source>
        <strain evidence="9">MUCL 33604</strain>
    </source>
</reference>
<dbReference type="HOGENOM" id="CLU_052998_1_0_1"/>
<evidence type="ECO:0000256" key="4">
    <source>
        <dbReference type="ARBA" id="ARBA00022679"/>
    </source>
</evidence>
<evidence type="ECO:0000313" key="9">
    <source>
        <dbReference type="Proteomes" id="UP000027265"/>
    </source>
</evidence>
<evidence type="ECO:0000256" key="7">
    <source>
        <dbReference type="SAM" id="MobiDB-lite"/>
    </source>
</evidence>
<dbReference type="Pfam" id="PF01885">
    <property type="entry name" value="PTS_2-RNA"/>
    <property type="match status" value="1"/>
</dbReference>
<name>A0A067P7I1_9AGAM</name>
<dbReference type="GO" id="GO:0006388">
    <property type="term" value="P:tRNA splicing, via endonucleolytic cleavage and ligation"/>
    <property type="evidence" value="ECO:0007669"/>
    <property type="project" value="TreeGrafter"/>
</dbReference>
<feature type="region of interest" description="Disordered" evidence="7">
    <location>
        <begin position="244"/>
        <end position="303"/>
    </location>
</feature>
<comment type="function">
    <text evidence="1">Catalyzes the last step of tRNA splicing, the transfer of the splice junction 2'-phosphate from ligated tRNA to NAD to produce ADP-ribose 1''-2'' cyclic phosphate.</text>
</comment>
<dbReference type="Gene3D" id="1.10.10.970">
    <property type="entry name" value="RNA 2'-phosphotransferase, Tpt1/KptA family, N-terminal domain"/>
    <property type="match status" value="1"/>
</dbReference>
<accession>A0A067P7I1</accession>
<evidence type="ECO:0000256" key="3">
    <source>
        <dbReference type="ARBA" id="ARBA00012007"/>
    </source>
</evidence>
<evidence type="ECO:0000256" key="5">
    <source>
        <dbReference type="ARBA" id="ARBA00023027"/>
    </source>
</evidence>
<evidence type="ECO:0000256" key="2">
    <source>
        <dbReference type="ARBA" id="ARBA00009836"/>
    </source>
</evidence>
<evidence type="ECO:0000256" key="6">
    <source>
        <dbReference type="ARBA" id="ARBA00047949"/>
    </source>
</evidence>
<dbReference type="SUPFAM" id="SSF56399">
    <property type="entry name" value="ADP-ribosylation"/>
    <property type="match status" value="1"/>
</dbReference>
<evidence type="ECO:0000313" key="8">
    <source>
        <dbReference type="EMBL" id="KDQ50749.1"/>
    </source>
</evidence>
<organism evidence="8 9">
    <name type="scientific">Jaapia argillacea MUCL 33604</name>
    <dbReference type="NCBI Taxonomy" id="933084"/>
    <lineage>
        <taxon>Eukaryota</taxon>
        <taxon>Fungi</taxon>
        <taxon>Dikarya</taxon>
        <taxon>Basidiomycota</taxon>
        <taxon>Agaricomycotina</taxon>
        <taxon>Agaricomycetes</taxon>
        <taxon>Agaricomycetidae</taxon>
        <taxon>Jaapiales</taxon>
        <taxon>Jaapiaceae</taxon>
        <taxon>Jaapia</taxon>
    </lineage>
</organism>
<dbReference type="OrthoDB" id="419694at2759"/>
<dbReference type="FunCoup" id="A0A067P7I1">
    <property type="interactions" value="30"/>
</dbReference>
<dbReference type="AlphaFoldDB" id="A0A067P7I1"/>
<dbReference type="InterPro" id="IPR042081">
    <property type="entry name" value="RNA_2'-PTrans_C"/>
</dbReference>
<dbReference type="PANTHER" id="PTHR12684">
    <property type="entry name" value="PUTATIVE PHOSPHOTRANSFERASE"/>
    <property type="match status" value="1"/>
</dbReference>
<comment type="similarity">
    <text evidence="2">Belongs to the KptA/TPT1 family.</text>
</comment>
<dbReference type="GO" id="GO:0000215">
    <property type="term" value="F:tRNA 2'-phosphotransferase activity"/>
    <property type="evidence" value="ECO:0007669"/>
    <property type="project" value="UniProtKB-EC"/>
</dbReference>
<keyword evidence="9" id="KW-1185">Reference proteome</keyword>
<gene>
    <name evidence="8" type="ORF">JAAARDRAFT_41838</name>
</gene>
<dbReference type="Gene3D" id="3.20.170.30">
    <property type="match status" value="1"/>
</dbReference>